<gene>
    <name evidence="8" type="ORF">GCM10022229_02160</name>
</gene>
<dbReference type="Gene3D" id="2.40.420.20">
    <property type="match status" value="1"/>
</dbReference>
<organism evidence="8 9">
    <name type="scientific">Luteimonas lutimaris</name>
    <dbReference type="NCBI Taxonomy" id="698645"/>
    <lineage>
        <taxon>Bacteria</taxon>
        <taxon>Pseudomonadati</taxon>
        <taxon>Pseudomonadota</taxon>
        <taxon>Gammaproteobacteria</taxon>
        <taxon>Lysobacterales</taxon>
        <taxon>Lysobacteraceae</taxon>
        <taxon>Luteimonas</taxon>
    </lineage>
</organism>
<feature type="domain" description="Multidrug resistance protein MdtA-like barrel-sandwich hybrid" evidence="5">
    <location>
        <begin position="70"/>
        <end position="199"/>
    </location>
</feature>
<dbReference type="InterPro" id="IPR058625">
    <property type="entry name" value="MdtA-like_BSH"/>
</dbReference>
<dbReference type="Pfam" id="PF25954">
    <property type="entry name" value="Beta-barrel_RND_2"/>
    <property type="match status" value="1"/>
</dbReference>
<dbReference type="PANTHER" id="PTHR30469">
    <property type="entry name" value="MULTIDRUG RESISTANCE PROTEIN MDTA"/>
    <property type="match status" value="1"/>
</dbReference>
<evidence type="ECO:0000259" key="7">
    <source>
        <dbReference type="Pfam" id="PF25989"/>
    </source>
</evidence>
<dbReference type="Gene3D" id="2.40.50.100">
    <property type="match status" value="1"/>
</dbReference>
<evidence type="ECO:0000256" key="2">
    <source>
        <dbReference type="SAM" id="Coils"/>
    </source>
</evidence>
<evidence type="ECO:0000313" key="9">
    <source>
        <dbReference type="Proteomes" id="UP001501727"/>
    </source>
</evidence>
<keyword evidence="9" id="KW-1185">Reference proteome</keyword>
<accession>A0ABP7M1N0</accession>
<evidence type="ECO:0000256" key="3">
    <source>
        <dbReference type="SAM" id="SignalP"/>
    </source>
</evidence>
<dbReference type="RefSeq" id="WP_344758065.1">
    <property type="nucleotide sequence ID" value="NZ_BAAAZU010000001.1"/>
</dbReference>
<dbReference type="Proteomes" id="UP001501727">
    <property type="component" value="Unassembled WGS sequence"/>
</dbReference>
<dbReference type="Pfam" id="PF25989">
    <property type="entry name" value="YknX_C"/>
    <property type="match status" value="1"/>
</dbReference>
<keyword evidence="3" id="KW-0732">Signal</keyword>
<dbReference type="NCBIfam" id="TIGR01730">
    <property type="entry name" value="RND_mfp"/>
    <property type="match status" value="1"/>
</dbReference>
<proteinExistence type="inferred from homology"/>
<sequence length="372" mass="38603">MHASFRAAAAAACLAALLAGCGGSDPAGSDAPASTLAVTLVRAQMQPIQRTVVVSGPVAAFEEMQLGVEISGARVTALNVDVGQQVRKGDVLLELDHRSLDSELQQANAALSEAEAGVALARSNLARGEQLAGDRFISASQLDELRAARTQAEARRNTARAARDAAQLRRDFAELRAPADGIISKRLVQPGQVVAAGTELLRLIRDGRLEWRAELAEEDLARVEPGATVQLPSSAGIVNGRIRAVSPGVDSQTRTGTLYADLPEPGPLQPGTYVEGRIVTGRGNALTVPAASVVQRDGHAYVFTLDDTHVAHRVRVATGARVDGQVEIVEGLEAGDAVVEQGAGFLGDGDTVRVVEGKPAAPAKAAPAKTAP</sequence>
<evidence type="ECO:0000259" key="4">
    <source>
        <dbReference type="Pfam" id="PF25876"/>
    </source>
</evidence>
<dbReference type="InterPro" id="IPR058637">
    <property type="entry name" value="YknX-like_C"/>
</dbReference>
<dbReference type="Gene3D" id="1.10.287.470">
    <property type="entry name" value="Helix hairpin bin"/>
    <property type="match status" value="1"/>
</dbReference>
<evidence type="ECO:0000313" key="8">
    <source>
        <dbReference type="EMBL" id="GAA3913044.1"/>
    </source>
</evidence>
<dbReference type="PROSITE" id="PS51257">
    <property type="entry name" value="PROKAR_LIPOPROTEIN"/>
    <property type="match status" value="1"/>
</dbReference>
<feature type="signal peptide" evidence="3">
    <location>
        <begin position="1"/>
        <end position="27"/>
    </location>
</feature>
<protein>
    <submittedName>
        <fullName evidence="8">Efflux RND transporter periplasmic adaptor subunit</fullName>
    </submittedName>
</protein>
<dbReference type="Pfam" id="PF25876">
    <property type="entry name" value="HH_MFP_RND"/>
    <property type="match status" value="1"/>
</dbReference>
<evidence type="ECO:0000259" key="5">
    <source>
        <dbReference type="Pfam" id="PF25917"/>
    </source>
</evidence>
<dbReference type="Pfam" id="PF25917">
    <property type="entry name" value="BSH_RND"/>
    <property type="match status" value="1"/>
</dbReference>
<dbReference type="Gene3D" id="2.40.30.170">
    <property type="match status" value="1"/>
</dbReference>
<dbReference type="InterPro" id="IPR058624">
    <property type="entry name" value="MdtA-like_HH"/>
</dbReference>
<comment type="caution">
    <text evidence="8">The sequence shown here is derived from an EMBL/GenBank/DDBJ whole genome shotgun (WGS) entry which is preliminary data.</text>
</comment>
<feature type="domain" description="CusB-like beta-barrel" evidence="6">
    <location>
        <begin position="213"/>
        <end position="279"/>
    </location>
</feature>
<feature type="domain" description="YknX-like C-terminal permuted SH3-like" evidence="7">
    <location>
        <begin position="285"/>
        <end position="354"/>
    </location>
</feature>
<name>A0ABP7M1N0_9GAMM</name>
<dbReference type="PANTHER" id="PTHR30469:SF15">
    <property type="entry name" value="HLYD FAMILY OF SECRETION PROTEINS"/>
    <property type="match status" value="1"/>
</dbReference>
<keyword evidence="2" id="KW-0175">Coiled coil</keyword>
<dbReference type="EMBL" id="BAAAZU010000001">
    <property type="protein sequence ID" value="GAA3913044.1"/>
    <property type="molecule type" value="Genomic_DNA"/>
</dbReference>
<dbReference type="InterPro" id="IPR006143">
    <property type="entry name" value="RND_pump_MFP"/>
</dbReference>
<dbReference type="InterPro" id="IPR058792">
    <property type="entry name" value="Beta-barrel_RND_2"/>
</dbReference>
<dbReference type="SUPFAM" id="SSF111369">
    <property type="entry name" value="HlyD-like secretion proteins"/>
    <property type="match status" value="1"/>
</dbReference>
<feature type="chain" id="PRO_5045864288" evidence="3">
    <location>
        <begin position="28"/>
        <end position="372"/>
    </location>
</feature>
<reference evidence="9" key="1">
    <citation type="journal article" date="2019" name="Int. J. Syst. Evol. Microbiol.">
        <title>The Global Catalogue of Microorganisms (GCM) 10K type strain sequencing project: providing services to taxonomists for standard genome sequencing and annotation.</title>
        <authorList>
            <consortium name="The Broad Institute Genomics Platform"/>
            <consortium name="The Broad Institute Genome Sequencing Center for Infectious Disease"/>
            <person name="Wu L."/>
            <person name="Ma J."/>
        </authorList>
    </citation>
    <scope>NUCLEOTIDE SEQUENCE [LARGE SCALE GENOMIC DNA]</scope>
    <source>
        <strain evidence="9">JCM 16916</strain>
    </source>
</reference>
<feature type="domain" description="Multidrug resistance protein MdtA-like alpha-helical hairpin" evidence="4">
    <location>
        <begin position="103"/>
        <end position="169"/>
    </location>
</feature>
<evidence type="ECO:0000259" key="6">
    <source>
        <dbReference type="Pfam" id="PF25954"/>
    </source>
</evidence>
<feature type="coiled-coil region" evidence="2">
    <location>
        <begin position="97"/>
        <end position="162"/>
    </location>
</feature>
<evidence type="ECO:0000256" key="1">
    <source>
        <dbReference type="ARBA" id="ARBA00009477"/>
    </source>
</evidence>
<comment type="similarity">
    <text evidence="1">Belongs to the membrane fusion protein (MFP) (TC 8.A.1) family.</text>
</comment>